<dbReference type="EMBL" id="CP036271">
    <property type="protein sequence ID" value="QDT54567.1"/>
    <property type="molecule type" value="Genomic_DNA"/>
</dbReference>
<dbReference type="GO" id="GO:0005886">
    <property type="term" value="C:plasma membrane"/>
    <property type="evidence" value="ECO:0007669"/>
    <property type="project" value="TreeGrafter"/>
</dbReference>
<dbReference type="GO" id="GO:0032153">
    <property type="term" value="C:cell division site"/>
    <property type="evidence" value="ECO:0007669"/>
    <property type="project" value="TreeGrafter"/>
</dbReference>
<evidence type="ECO:0000313" key="18">
    <source>
        <dbReference type="Proteomes" id="UP000315700"/>
    </source>
</evidence>
<feature type="transmembrane region" description="Helical" evidence="16">
    <location>
        <begin position="183"/>
        <end position="200"/>
    </location>
</feature>
<evidence type="ECO:0000256" key="11">
    <source>
        <dbReference type="ARBA" id="ARBA00038053"/>
    </source>
</evidence>
<comment type="catalytic activity">
    <reaction evidence="15">
        <text>[GlcNAc-(1-&gt;4)-Mur2Ac(oyl-L-Ala-gamma-D-Glu-L-Lys-D-Ala-D-Ala)](n)-di-trans,octa-cis-undecaprenyl diphosphate + beta-D-GlcNAc-(1-&gt;4)-Mur2Ac(oyl-L-Ala-gamma-D-Glu-L-Lys-D-Ala-D-Ala)-di-trans,octa-cis-undecaprenyl diphosphate = [GlcNAc-(1-&gt;4)-Mur2Ac(oyl-L-Ala-gamma-D-Glu-L-Lys-D-Ala-D-Ala)](n+1)-di-trans,octa-cis-undecaprenyl diphosphate + di-trans,octa-cis-undecaprenyl diphosphate + H(+)</text>
        <dbReference type="Rhea" id="RHEA:23708"/>
        <dbReference type="Rhea" id="RHEA-COMP:9602"/>
        <dbReference type="Rhea" id="RHEA-COMP:9603"/>
        <dbReference type="ChEBI" id="CHEBI:15378"/>
        <dbReference type="ChEBI" id="CHEBI:58405"/>
        <dbReference type="ChEBI" id="CHEBI:60033"/>
        <dbReference type="ChEBI" id="CHEBI:78435"/>
        <dbReference type="EC" id="2.4.99.28"/>
    </reaction>
</comment>
<sequence>MQPTVRQLHLAFVGVLVGVGVLMAFSASMSSKPGVSSAGYIFRHLGCLALAIPAAAVASRITPETWRRIAPWAFFGTCLLLVLVLIPGIGARVNGARRWFRVGGFSLQPSELMKLVLPPYLAVVLEQQRALKRPFRSDVVRLLVPLGVVAVLSILEPDLGSAVLLLTTGGIVLWTGGWPLKRIAGAALLCSPSLLGLLFLKPYQRQRLTGFVDVWTAPERAPYQIKQSLLTLGVGGWFGEGLGKGWQKLSFLPEANTDFVFSVVGEEVGLVGTLGVVGAWLGVYLTGMRMLSTRHPRSLPAIVGFTWLTMLVSQAALNICVVTALAPPKGVSHPLLSYGGTSLLVSIVIVGAFVGMTRDESTEALDEGALPETSRSRAA</sequence>
<keyword evidence="8 16" id="KW-0472">Membrane</keyword>
<evidence type="ECO:0000256" key="15">
    <source>
        <dbReference type="ARBA" id="ARBA00049902"/>
    </source>
</evidence>
<dbReference type="RefSeq" id="WP_145030413.1">
    <property type="nucleotide sequence ID" value="NZ_CP036271.1"/>
</dbReference>
<dbReference type="InterPro" id="IPR001182">
    <property type="entry name" value="FtsW/RodA"/>
</dbReference>
<dbReference type="GO" id="GO:0008360">
    <property type="term" value="P:regulation of cell shape"/>
    <property type="evidence" value="ECO:0007669"/>
    <property type="project" value="UniProtKB-KW"/>
</dbReference>
<comment type="similarity">
    <text evidence="11">Belongs to the SEDS family. FtsW subfamily.</text>
</comment>
<keyword evidence="7 16" id="KW-1133">Transmembrane helix</keyword>
<evidence type="ECO:0000313" key="17">
    <source>
        <dbReference type="EMBL" id="QDT54567.1"/>
    </source>
</evidence>
<evidence type="ECO:0000256" key="7">
    <source>
        <dbReference type="ARBA" id="ARBA00022989"/>
    </source>
</evidence>
<evidence type="ECO:0000256" key="10">
    <source>
        <dbReference type="ARBA" id="ARBA00033270"/>
    </source>
</evidence>
<proteinExistence type="inferred from homology"/>
<protein>
    <recommendedName>
        <fullName evidence="12">Probable peptidoglycan glycosyltransferase FtsW</fullName>
        <ecNumber evidence="14">2.4.99.28</ecNumber>
    </recommendedName>
    <alternativeName>
        <fullName evidence="13">Cell division protein FtsW</fullName>
    </alternativeName>
    <alternativeName>
        <fullName evidence="10">Cell wall polymerase</fullName>
    </alternativeName>
    <alternativeName>
        <fullName evidence="9">Peptidoglycan polymerase</fullName>
    </alternativeName>
</protein>
<evidence type="ECO:0000256" key="13">
    <source>
        <dbReference type="ARBA" id="ARBA00041418"/>
    </source>
</evidence>
<organism evidence="17 18">
    <name type="scientific">Caulifigura coniformis</name>
    <dbReference type="NCBI Taxonomy" id="2527983"/>
    <lineage>
        <taxon>Bacteria</taxon>
        <taxon>Pseudomonadati</taxon>
        <taxon>Planctomycetota</taxon>
        <taxon>Planctomycetia</taxon>
        <taxon>Planctomycetales</taxon>
        <taxon>Planctomycetaceae</taxon>
        <taxon>Caulifigura</taxon>
    </lineage>
</organism>
<dbReference type="Proteomes" id="UP000315700">
    <property type="component" value="Chromosome"/>
</dbReference>
<dbReference type="InParanoid" id="A0A517SEP8"/>
<dbReference type="PANTHER" id="PTHR30474:SF2">
    <property type="entry name" value="PEPTIDOGLYCAN GLYCOSYLTRANSFERASE FTSW-RELATED"/>
    <property type="match status" value="1"/>
</dbReference>
<feature type="transmembrane region" description="Helical" evidence="16">
    <location>
        <begin position="40"/>
        <end position="57"/>
    </location>
</feature>
<evidence type="ECO:0000256" key="8">
    <source>
        <dbReference type="ARBA" id="ARBA00023136"/>
    </source>
</evidence>
<evidence type="ECO:0000256" key="14">
    <source>
        <dbReference type="ARBA" id="ARBA00044770"/>
    </source>
</evidence>
<dbReference type="KEGG" id="ccos:Pan44_26000"/>
<evidence type="ECO:0000256" key="12">
    <source>
        <dbReference type="ARBA" id="ARBA00041185"/>
    </source>
</evidence>
<keyword evidence="6" id="KW-0573">Peptidoglycan synthesis</keyword>
<evidence type="ECO:0000256" key="4">
    <source>
        <dbReference type="ARBA" id="ARBA00022692"/>
    </source>
</evidence>
<gene>
    <name evidence="17" type="primary">ftsW</name>
    <name evidence="17" type="ORF">Pan44_26000</name>
</gene>
<comment type="subcellular location">
    <subcellularLocation>
        <location evidence="1">Membrane</location>
        <topology evidence="1">Multi-pass membrane protein</topology>
    </subcellularLocation>
</comment>
<feature type="transmembrane region" description="Helical" evidence="16">
    <location>
        <begin position="69"/>
        <end position="91"/>
    </location>
</feature>
<name>A0A517SEP8_9PLAN</name>
<feature type="transmembrane region" description="Helical" evidence="16">
    <location>
        <begin position="268"/>
        <end position="287"/>
    </location>
</feature>
<reference evidence="17 18" key="1">
    <citation type="submission" date="2019-02" db="EMBL/GenBank/DDBJ databases">
        <title>Deep-cultivation of Planctomycetes and their phenomic and genomic characterization uncovers novel biology.</title>
        <authorList>
            <person name="Wiegand S."/>
            <person name="Jogler M."/>
            <person name="Boedeker C."/>
            <person name="Pinto D."/>
            <person name="Vollmers J."/>
            <person name="Rivas-Marin E."/>
            <person name="Kohn T."/>
            <person name="Peeters S.H."/>
            <person name="Heuer A."/>
            <person name="Rast P."/>
            <person name="Oberbeckmann S."/>
            <person name="Bunk B."/>
            <person name="Jeske O."/>
            <person name="Meyerdierks A."/>
            <person name="Storesund J.E."/>
            <person name="Kallscheuer N."/>
            <person name="Luecker S."/>
            <person name="Lage O.M."/>
            <person name="Pohl T."/>
            <person name="Merkel B.J."/>
            <person name="Hornburger P."/>
            <person name="Mueller R.-W."/>
            <person name="Bruemmer F."/>
            <person name="Labrenz M."/>
            <person name="Spormann A.M."/>
            <person name="Op den Camp H."/>
            <person name="Overmann J."/>
            <person name="Amann R."/>
            <person name="Jetten M.S.M."/>
            <person name="Mascher T."/>
            <person name="Medema M.H."/>
            <person name="Devos D.P."/>
            <person name="Kaster A.-K."/>
            <person name="Ovreas L."/>
            <person name="Rohde M."/>
            <person name="Galperin M.Y."/>
            <person name="Jogler C."/>
        </authorList>
    </citation>
    <scope>NUCLEOTIDE SEQUENCE [LARGE SCALE GENOMIC DNA]</scope>
    <source>
        <strain evidence="17 18">Pan44</strain>
    </source>
</reference>
<keyword evidence="3 17" id="KW-0808">Transferase</keyword>
<dbReference type="GO" id="GO:0009252">
    <property type="term" value="P:peptidoglycan biosynthetic process"/>
    <property type="evidence" value="ECO:0007669"/>
    <property type="project" value="UniProtKB-KW"/>
</dbReference>
<keyword evidence="18" id="KW-1185">Reference proteome</keyword>
<feature type="transmembrane region" description="Helical" evidence="16">
    <location>
        <begin position="139"/>
        <end position="155"/>
    </location>
</feature>
<dbReference type="FunCoup" id="A0A517SEP8">
    <property type="interactions" value="148"/>
</dbReference>
<dbReference type="GO" id="GO:0051301">
    <property type="term" value="P:cell division"/>
    <property type="evidence" value="ECO:0007669"/>
    <property type="project" value="InterPro"/>
</dbReference>
<feature type="transmembrane region" description="Helical" evidence="16">
    <location>
        <begin position="299"/>
        <end position="326"/>
    </location>
</feature>
<evidence type="ECO:0000256" key="16">
    <source>
        <dbReference type="SAM" id="Phobius"/>
    </source>
</evidence>
<feature type="transmembrane region" description="Helical" evidence="16">
    <location>
        <begin position="6"/>
        <end position="28"/>
    </location>
</feature>
<dbReference type="EC" id="2.4.99.28" evidence="14"/>
<dbReference type="Pfam" id="PF01098">
    <property type="entry name" value="FTSW_RODA_SPOVE"/>
    <property type="match status" value="1"/>
</dbReference>
<dbReference type="AlphaFoldDB" id="A0A517SEP8"/>
<evidence type="ECO:0000256" key="1">
    <source>
        <dbReference type="ARBA" id="ARBA00004141"/>
    </source>
</evidence>
<dbReference type="PANTHER" id="PTHR30474">
    <property type="entry name" value="CELL CYCLE PROTEIN"/>
    <property type="match status" value="1"/>
</dbReference>
<dbReference type="OrthoDB" id="9768187at2"/>
<accession>A0A517SEP8</accession>
<keyword evidence="2" id="KW-0328">Glycosyltransferase</keyword>
<evidence type="ECO:0000256" key="3">
    <source>
        <dbReference type="ARBA" id="ARBA00022679"/>
    </source>
</evidence>
<evidence type="ECO:0000256" key="5">
    <source>
        <dbReference type="ARBA" id="ARBA00022960"/>
    </source>
</evidence>
<keyword evidence="4 16" id="KW-0812">Transmembrane</keyword>
<keyword evidence="5" id="KW-0133">Cell shape</keyword>
<dbReference type="GO" id="GO:0008955">
    <property type="term" value="F:peptidoglycan glycosyltransferase activity"/>
    <property type="evidence" value="ECO:0007669"/>
    <property type="project" value="UniProtKB-EC"/>
</dbReference>
<evidence type="ECO:0000256" key="9">
    <source>
        <dbReference type="ARBA" id="ARBA00032370"/>
    </source>
</evidence>
<feature type="transmembrane region" description="Helical" evidence="16">
    <location>
        <begin position="338"/>
        <end position="356"/>
    </location>
</feature>
<evidence type="ECO:0000256" key="6">
    <source>
        <dbReference type="ARBA" id="ARBA00022984"/>
    </source>
</evidence>
<dbReference type="GO" id="GO:0015648">
    <property type="term" value="F:lipid-linked peptidoglycan transporter activity"/>
    <property type="evidence" value="ECO:0007669"/>
    <property type="project" value="TreeGrafter"/>
</dbReference>
<evidence type="ECO:0000256" key="2">
    <source>
        <dbReference type="ARBA" id="ARBA00022676"/>
    </source>
</evidence>